<dbReference type="Proteomes" id="UP000051015">
    <property type="component" value="Unassembled WGS sequence"/>
</dbReference>
<comment type="caution">
    <text evidence="7">The sequence shown here is derived from an EMBL/GenBank/DDBJ whole genome shotgun (WGS) entry which is preliminary data.</text>
</comment>
<comment type="catalytic activity">
    <reaction evidence="5">
        <text>GMP + ATP = GDP + ADP</text>
        <dbReference type="Rhea" id="RHEA:20780"/>
        <dbReference type="ChEBI" id="CHEBI:30616"/>
        <dbReference type="ChEBI" id="CHEBI:58115"/>
        <dbReference type="ChEBI" id="CHEBI:58189"/>
        <dbReference type="ChEBI" id="CHEBI:456216"/>
        <dbReference type="EC" id="2.7.4.8"/>
    </reaction>
</comment>
<evidence type="ECO:0000259" key="6">
    <source>
        <dbReference type="PROSITE" id="PS50052"/>
    </source>
</evidence>
<keyword evidence="4 7" id="KW-0418">Kinase</keyword>
<evidence type="ECO:0000256" key="5">
    <source>
        <dbReference type="ARBA" id="ARBA00048594"/>
    </source>
</evidence>
<dbReference type="InterPro" id="IPR008145">
    <property type="entry name" value="GK/Ca_channel_bsu"/>
</dbReference>
<dbReference type="EMBL" id="AYZD01000025">
    <property type="protein sequence ID" value="KRM95516.1"/>
    <property type="molecule type" value="Genomic_DNA"/>
</dbReference>
<keyword evidence="8" id="KW-1185">Reference proteome</keyword>
<name>A0A0R2D5N7_9LACO</name>
<evidence type="ECO:0000313" key="7">
    <source>
        <dbReference type="EMBL" id="KRM95516.1"/>
    </source>
</evidence>
<dbReference type="STRING" id="1423725.FC19_GL001831"/>
<accession>A0A0R2D5N7</accession>
<dbReference type="Pfam" id="PF00625">
    <property type="entry name" value="Guanylate_kin"/>
    <property type="match status" value="1"/>
</dbReference>
<dbReference type="PROSITE" id="PS50052">
    <property type="entry name" value="GUANYLATE_KINASE_2"/>
    <property type="match status" value="1"/>
</dbReference>
<comment type="function">
    <text evidence="1">Essential for recycling GMP and indirectly, cGMP.</text>
</comment>
<dbReference type="GO" id="GO:0004385">
    <property type="term" value="F:GMP kinase activity"/>
    <property type="evidence" value="ECO:0007669"/>
    <property type="project" value="UniProtKB-EC"/>
</dbReference>
<proteinExistence type="inferred from homology"/>
<dbReference type="SUPFAM" id="SSF52540">
    <property type="entry name" value="P-loop containing nucleoside triphosphate hydrolases"/>
    <property type="match status" value="1"/>
</dbReference>
<dbReference type="SMART" id="SM00072">
    <property type="entry name" value="GuKc"/>
    <property type="match status" value="1"/>
</dbReference>
<dbReference type="AlphaFoldDB" id="A0A0R2D5N7"/>
<dbReference type="InterPro" id="IPR008144">
    <property type="entry name" value="Guanylate_kin-like_dom"/>
</dbReference>
<evidence type="ECO:0000256" key="3">
    <source>
        <dbReference type="ARBA" id="ARBA00022679"/>
    </source>
</evidence>
<dbReference type="PATRIC" id="fig|1423725.3.peg.1881"/>
<feature type="domain" description="Guanylate kinase-like" evidence="6">
    <location>
        <begin position="9"/>
        <end position="187"/>
    </location>
</feature>
<comment type="similarity">
    <text evidence="2">Belongs to the guanylate kinase family.</text>
</comment>
<dbReference type="InterPro" id="IPR027417">
    <property type="entry name" value="P-loop_NTPase"/>
</dbReference>
<evidence type="ECO:0000256" key="1">
    <source>
        <dbReference type="ARBA" id="ARBA00003531"/>
    </source>
</evidence>
<dbReference type="CDD" id="cd00071">
    <property type="entry name" value="GMPK"/>
    <property type="match status" value="1"/>
</dbReference>
<sequence>MRQSGGTMKHLLVICGASGVGKTTIQDYLVDKYGFERVITHTTRPQREHEVDGCDYYFETKNSFFKNNYFEYVEYDHCYYGSSREGLEQAWLKSDWAVIVLDTEGAATYYEKLKEKLICWYIYVPDSAVLLKRLERRDTGYDAATKRLSSKEAKRDMNVPPKIEHFCTRMRNDNWEETEENIKKNLIKAGCCN</sequence>
<evidence type="ECO:0000256" key="2">
    <source>
        <dbReference type="ARBA" id="ARBA00005790"/>
    </source>
</evidence>
<dbReference type="GO" id="GO:0005829">
    <property type="term" value="C:cytosol"/>
    <property type="evidence" value="ECO:0007669"/>
    <property type="project" value="TreeGrafter"/>
</dbReference>
<gene>
    <name evidence="7" type="ORF">FC19_GL001831</name>
</gene>
<keyword evidence="3" id="KW-0808">Transferase</keyword>
<organism evidence="7 8">
    <name type="scientific">Liquorilactobacillus aquaticus DSM 21051</name>
    <dbReference type="NCBI Taxonomy" id="1423725"/>
    <lineage>
        <taxon>Bacteria</taxon>
        <taxon>Bacillati</taxon>
        <taxon>Bacillota</taxon>
        <taxon>Bacilli</taxon>
        <taxon>Lactobacillales</taxon>
        <taxon>Lactobacillaceae</taxon>
        <taxon>Liquorilactobacillus</taxon>
    </lineage>
</organism>
<evidence type="ECO:0000313" key="8">
    <source>
        <dbReference type="Proteomes" id="UP000051015"/>
    </source>
</evidence>
<dbReference type="PANTHER" id="PTHR23117">
    <property type="entry name" value="GUANYLATE KINASE-RELATED"/>
    <property type="match status" value="1"/>
</dbReference>
<reference evidence="7 8" key="1">
    <citation type="journal article" date="2015" name="Genome Announc.">
        <title>Expanding the biotechnology potential of lactobacilli through comparative genomics of 213 strains and associated genera.</title>
        <authorList>
            <person name="Sun Z."/>
            <person name="Harris H.M."/>
            <person name="McCann A."/>
            <person name="Guo C."/>
            <person name="Argimon S."/>
            <person name="Zhang W."/>
            <person name="Yang X."/>
            <person name="Jeffery I.B."/>
            <person name="Cooney J.C."/>
            <person name="Kagawa T.F."/>
            <person name="Liu W."/>
            <person name="Song Y."/>
            <person name="Salvetti E."/>
            <person name="Wrobel A."/>
            <person name="Rasinkangas P."/>
            <person name="Parkhill J."/>
            <person name="Rea M.C."/>
            <person name="O'Sullivan O."/>
            <person name="Ritari J."/>
            <person name="Douillard F.P."/>
            <person name="Paul Ross R."/>
            <person name="Yang R."/>
            <person name="Briner A.E."/>
            <person name="Felis G.E."/>
            <person name="de Vos W.M."/>
            <person name="Barrangou R."/>
            <person name="Klaenhammer T.R."/>
            <person name="Caufield P.W."/>
            <person name="Cui Y."/>
            <person name="Zhang H."/>
            <person name="O'Toole P.W."/>
        </authorList>
    </citation>
    <scope>NUCLEOTIDE SEQUENCE [LARGE SCALE GENOMIC DNA]</scope>
    <source>
        <strain evidence="7 8">DSM 21051</strain>
    </source>
</reference>
<dbReference type="Gene3D" id="3.40.50.300">
    <property type="entry name" value="P-loop containing nucleotide triphosphate hydrolases"/>
    <property type="match status" value="1"/>
</dbReference>
<protein>
    <submittedName>
        <fullName evidence="7">Guanylate kinase</fullName>
    </submittedName>
</protein>
<evidence type="ECO:0000256" key="4">
    <source>
        <dbReference type="ARBA" id="ARBA00022777"/>
    </source>
</evidence>
<dbReference type="PANTHER" id="PTHR23117:SF13">
    <property type="entry name" value="GUANYLATE KINASE"/>
    <property type="match status" value="1"/>
</dbReference>